<dbReference type="InParanoid" id="B7G746"/>
<evidence type="ECO:0000313" key="5">
    <source>
        <dbReference type="Proteomes" id="UP000000759"/>
    </source>
</evidence>
<dbReference type="InterPro" id="IPR036598">
    <property type="entry name" value="GOLD_dom_sf"/>
</dbReference>
<keyword evidence="1" id="KW-0175">Coiled coil</keyword>
<feature type="domain" description="GOLD" evidence="3">
    <location>
        <begin position="103"/>
        <end position="225"/>
    </location>
</feature>
<organism evidence="4 5">
    <name type="scientific">Phaeodactylum tricornutum (strain CCAP 1055/1)</name>
    <dbReference type="NCBI Taxonomy" id="556484"/>
    <lineage>
        <taxon>Eukaryota</taxon>
        <taxon>Sar</taxon>
        <taxon>Stramenopiles</taxon>
        <taxon>Ochrophyta</taxon>
        <taxon>Bacillariophyta</taxon>
        <taxon>Bacillariophyceae</taxon>
        <taxon>Bacillariophycidae</taxon>
        <taxon>Naviculales</taxon>
        <taxon>Phaeodactylaceae</taxon>
        <taxon>Phaeodactylum</taxon>
    </lineage>
</organism>
<dbReference type="OrthoDB" id="1434354at2759"/>
<dbReference type="Proteomes" id="UP000000759">
    <property type="component" value="Chromosome 17"/>
</dbReference>
<evidence type="ECO:0000259" key="3">
    <source>
        <dbReference type="PROSITE" id="PS50866"/>
    </source>
</evidence>
<accession>B7G746</accession>
<keyword evidence="5" id="KW-1185">Reference proteome</keyword>
<dbReference type="HOGENOM" id="CLU_964688_0_0_1"/>
<dbReference type="Gene3D" id="2.60.120.680">
    <property type="entry name" value="GOLD domain"/>
    <property type="match status" value="1"/>
</dbReference>
<feature type="coiled-coil region" evidence="1">
    <location>
        <begin position="245"/>
        <end position="293"/>
    </location>
</feature>
<dbReference type="InterPro" id="IPR009038">
    <property type="entry name" value="GOLD_dom"/>
</dbReference>
<dbReference type="SUPFAM" id="SSF101576">
    <property type="entry name" value="Supernatant protein factor (SPF), C-terminal domain"/>
    <property type="match status" value="1"/>
</dbReference>
<sequence length="329" mass="35859">MADATRSPRQSLGNRHTPSKLGTRAFVSHSGYIRSCPSVGTVHKCMHVIQYIISMPESTSSNPKPDASNGNVEELEAQAVDQAKISADAAFRPPTSVWNATSPEALLQSVDGPNLHSYEAKASTYVGRSVPVAAGGNLVVPIQVSTPGSVVEYAVELQAHDVSFEITAEREEGVTVVKEEARFAAEESPVTQKFLVGTVPCLLSFHFDNSFSWMREKVLSYKITVTPPSKESLAAGRRRRAQACLKAVREDHATATERLKAASSQKTKLDAKVQALAKQLAETQKAAQVATKEETWLQTRQTLRAEQEKLLESRLKNGWKDEVSDSGNK</sequence>
<evidence type="ECO:0000256" key="2">
    <source>
        <dbReference type="SAM" id="MobiDB-lite"/>
    </source>
</evidence>
<reference evidence="5" key="2">
    <citation type="submission" date="2008-08" db="EMBL/GenBank/DDBJ databases">
        <authorList>
            <consortium name="Diatom Consortium"/>
            <person name="Grigoriev I."/>
            <person name="Grimwood J."/>
            <person name="Kuo A."/>
            <person name="Otillar R.P."/>
            <person name="Salamov A."/>
            <person name="Detter J.C."/>
            <person name="Lindquist E."/>
            <person name="Shapiro H."/>
            <person name="Lucas S."/>
            <person name="Glavina del Rio T."/>
            <person name="Pitluck S."/>
            <person name="Rokhsar D."/>
            <person name="Bowler C."/>
        </authorList>
    </citation>
    <scope>GENOME REANNOTATION</scope>
    <source>
        <strain evidence="5">CCAP 1055/1</strain>
    </source>
</reference>
<dbReference type="PROSITE" id="PS50866">
    <property type="entry name" value="GOLD"/>
    <property type="match status" value="1"/>
</dbReference>
<dbReference type="AlphaFoldDB" id="B7G746"/>
<feature type="region of interest" description="Disordered" evidence="2">
    <location>
        <begin position="1"/>
        <end position="22"/>
    </location>
</feature>
<dbReference type="RefSeq" id="XP_002182842.1">
    <property type="nucleotide sequence ID" value="XM_002182806.1"/>
</dbReference>
<dbReference type="GeneID" id="7203677"/>
<proteinExistence type="predicted"/>
<dbReference type="EMBL" id="CM000619">
    <property type="protein sequence ID" value="EEC45578.1"/>
    <property type="molecule type" value="Genomic_DNA"/>
</dbReference>
<dbReference type="KEGG" id="pti:PHATRDRAFT_48436"/>
<dbReference type="PaxDb" id="2850-Phatr48436"/>
<evidence type="ECO:0000256" key="1">
    <source>
        <dbReference type="SAM" id="Coils"/>
    </source>
</evidence>
<dbReference type="eggNOG" id="ENOG502RBR0">
    <property type="taxonomic scope" value="Eukaryota"/>
</dbReference>
<dbReference type="OMA" id="CASHESA"/>
<evidence type="ECO:0000313" key="4">
    <source>
        <dbReference type="EMBL" id="EEC45578.1"/>
    </source>
</evidence>
<feature type="compositionally biased region" description="Polar residues" evidence="2">
    <location>
        <begin position="7"/>
        <end position="16"/>
    </location>
</feature>
<gene>
    <name evidence="4" type="ORF">PHATRDRAFT_48436</name>
</gene>
<protein>
    <recommendedName>
        <fullName evidence="3">GOLD domain-containing protein</fullName>
    </recommendedName>
</protein>
<name>B7G746_PHATC</name>
<reference evidence="4 5" key="1">
    <citation type="journal article" date="2008" name="Nature">
        <title>The Phaeodactylum genome reveals the evolutionary history of diatom genomes.</title>
        <authorList>
            <person name="Bowler C."/>
            <person name="Allen A.E."/>
            <person name="Badger J.H."/>
            <person name="Grimwood J."/>
            <person name="Jabbari K."/>
            <person name="Kuo A."/>
            <person name="Maheswari U."/>
            <person name="Martens C."/>
            <person name="Maumus F."/>
            <person name="Otillar R.P."/>
            <person name="Rayko E."/>
            <person name="Salamov A."/>
            <person name="Vandepoele K."/>
            <person name="Beszteri B."/>
            <person name="Gruber A."/>
            <person name="Heijde M."/>
            <person name="Katinka M."/>
            <person name="Mock T."/>
            <person name="Valentin K."/>
            <person name="Verret F."/>
            <person name="Berges J.A."/>
            <person name="Brownlee C."/>
            <person name="Cadoret J.P."/>
            <person name="Chiovitti A."/>
            <person name="Choi C.J."/>
            <person name="Coesel S."/>
            <person name="De Martino A."/>
            <person name="Detter J.C."/>
            <person name="Durkin C."/>
            <person name="Falciatore A."/>
            <person name="Fournet J."/>
            <person name="Haruta M."/>
            <person name="Huysman M.J."/>
            <person name="Jenkins B.D."/>
            <person name="Jiroutova K."/>
            <person name="Jorgensen R.E."/>
            <person name="Joubert Y."/>
            <person name="Kaplan A."/>
            <person name="Kroger N."/>
            <person name="Kroth P.G."/>
            <person name="La Roche J."/>
            <person name="Lindquist E."/>
            <person name="Lommer M."/>
            <person name="Martin-Jezequel V."/>
            <person name="Lopez P.J."/>
            <person name="Lucas S."/>
            <person name="Mangogna M."/>
            <person name="McGinnis K."/>
            <person name="Medlin L.K."/>
            <person name="Montsant A."/>
            <person name="Oudot-Le Secq M.P."/>
            <person name="Napoli C."/>
            <person name="Obornik M."/>
            <person name="Parker M.S."/>
            <person name="Petit J.L."/>
            <person name="Porcel B.M."/>
            <person name="Poulsen N."/>
            <person name="Robison M."/>
            <person name="Rychlewski L."/>
            <person name="Rynearson T.A."/>
            <person name="Schmutz J."/>
            <person name="Shapiro H."/>
            <person name="Siaut M."/>
            <person name="Stanley M."/>
            <person name="Sussman M.R."/>
            <person name="Taylor A.R."/>
            <person name="Vardi A."/>
            <person name="von Dassow P."/>
            <person name="Vyverman W."/>
            <person name="Willis A."/>
            <person name="Wyrwicz L.S."/>
            <person name="Rokhsar D.S."/>
            <person name="Weissenbach J."/>
            <person name="Armbrust E.V."/>
            <person name="Green B.R."/>
            <person name="Van de Peer Y."/>
            <person name="Grigoriev I.V."/>
        </authorList>
    </citation>
    <scope>NUCLEOTIDE SEQUENCE [LARGE SCALE GENOMIC DNA]</scope>
    <source>
        <strain evidence="4 5">CCAP 1055/1</strain>
    </source>
</reference>